<dbReference type="EMBL" id="CP007493">
    <property type="protein sequence ID" value="AJB42605.1"/>
    <property type="molecule type" value="Genomic_DNA"/>
</dbReference>
<dbReference type="Pfam" id="PF13173">
    <property type="entry name" value="AAA_14"/>
    <property type="match status" value="1"/>
</dbReference>
<proteinExistence type="predicted"/>
<dbReference type="InterPro" id="IPR025420">
    <property type="entry name" value="DUF4143"/>
</dbReference>
<evidence type="ECO:0000259" key="1">
    <source>
        <dbReference type="SMART" id="SM00382"/>
    </source>
</evidence>
<organism evidence="2 3">
    <name type="scientific">Thermofilum adornatum 1505</name>
    <dbReference type="NCBI Taxonomy" id="697581"/>
    <lineage>
        <taxon>Archaea</taxon>
        <taxon>Thermoproteota</taxon>
        <taxon>Thermoprotei</taxon>
        <taxon>Thermofilales</taxon>
        <taxon>Thermofilaceae</taxon>
        <taxon>Thermofilum</taxon>
    </lineage>
</organism>
<name>A0A3G1A8N5_9CREN</name>
<sequence length="517" mass="60485">MSGTSVERLRQKLRLYNPWWVDGLWYEKDKEFLEYKREPYKVISRMYRYIRDTLKRNRNKYGIVTIRGPRRAGKTTVIKLLIYSLINELRIDPQSIYYISLDYQRLGNTSLLEILETLAKTEGDKYIFLDEVSMYENWSLVLKNISDQGLLSQGRLIIIATGSHSMDLAQAAEKLSSSRRGELATAFNLGGNLLFTPLRFSEVAEGLSSELDSYLSSGRKRKAGIRFNILVDLKEGKINENLWDLYNGFGASLEEMFEAYLIHGGYPKAVKEFYENKKITENFYYEIAELLINDSKKAGLDPQLLRKILTELVNPKKLSGPFNVSDLTEIERNLKEKQIRDQYLQYLKSTWAFFFSYSERKDTQCQPNYNENPKLYILDPFLFYSLYAYLNNIPDPLEKSRTLLKDEKFKGLFVESVVASHLLLAQQLFEHLPGTINYDRVLMYGKTPTSESKEIDFISCIRKKEQLYRFQIECKYRKYLNRKTISPNTIVLTRDILDSDPERHISYVPVPLFLLLL</sequence>
<evidence type="ECO:0000313" key="2">
    <source>
        <dbReference type="EMBL" id="AJB42605.1"/>
    </source>
</evidence>
<dbReference type="InterPro" id="IPR027417">
    <property type="entry name" value="P-loop_NTPase"/>
</dbReference>
<evidence type="ECO:0000313" key="3">
    <source>
        <dbReference type="Proteomes" id="UP000266720"/>
    </source>
</evidence>
<dbReference type="STRING" id="697581.TCARB_1563"/>
<dbReference type="InterPro" id="IPR003593">
    <property type="entry name" value="AAA+_ATPase"/>
</dbReference>
<dbReference type="SMART" id="SM00382">
    <property type="entry name" value="AAA"/>
    <property type="match status" value="1"/>
</dbReference>
<protein>
    <recommendedName>
        <fullName evidence="1">AAA+ ATPase domain-containing protein</fullName>
    </recommendedName>
</protein>
<accession>A0A3G1A8N5</accession>
<dbReference type="PANTHER" id="PTHR33295:SF18">
    <property type="entry name" value="AAA+ ATPASE DOMAIN-CONTAINING PROTEIN"/>
    <property type="match status" value="1"/>
</dbReference>
<dbReference type="InterPro" id="IPR041682">
    <property type="entry name" value="AAA_14"/>
</dbReference>
<dbReference type="PANTHER" id="PTHR33295">
    <property type="entry name" value="ATPASE"/>
    <property type="match status" value="1"/>
</dbReference>
<dbReference type="SUPFAM" id="SSF52540">
    <property type="entry name" value="P-loop containing nucleoside triphosphate hydrolases"/>
    <property type="match status" value="1"/>
</dbReference>
<dbReference type="KEGG" id="tcb:TCARB_1563"/>
<dbReference type="AlphaFoldDB" id="A0A3G1A8N5"/>
<dbReference type="Proteomes" id="UP000266720">
    <property type="component" value="Chromosome"/>
</dbReference>
<dbReference type="Pfam" id="PF13635">
    <property type="entry name" value="DUF4143"/>
    <property type="match status" value="1"/>
</dbReference>
<reference evidence="3" key="1">
    <citation type="book" date="2010" name="EXTREMOPHILES" publisher="0:0-0">
        <title>Complete genome sequences of ten hyperthermophilic archaea reveal their metabolic capabilities and possible ecological roles.</title>
        <editorList>
            <person name="?"/>
        </editorList>
        <authorList>
            <person name="Ravin N.V."/>
            <person name="Mardanov A.V."/>
            <person name="Bonch-Osmolovskaya E.A."/>
            <person name="Skryabin K.G."/>
        </authorList>
    </citation>
    <scope>NUCLEOTIDE SEQUENCE [LARGE SCALE GENOMIC DNA]</scope>
    <source>
        <strain evidence="3">1505</strain>
    </source>
</reference>
<gene>
    <name evidence="2" type="ORF">TCARB_1563</name>
</gene>
<feature type="domain" description="AAA+ ATPase" evidence="1">
    <location>
        <begin position="60"/>
        <end position="187"/>
    </location>
</feature>